<reference evidence="1" key="2">
    <citation type="journal article" date="2015" name="Fish Shellfish Immunol.">
        <title>Early steps in the European eel (Anguilla anguilla)-Vibrio vulnificus interaction in the gills: Role of the RtxA13 toxin.</title>
        <authorList>
            <person name="Callol A."/>
            <person name="Pajuelo D."/>
            <person name="Ebbesson L."/>
            <person name="Teles M."/>
            <person name="MacKenzie S."/>
            <person name="Amaro C."/>
        </authorList>
    </citation>
    <scope>NUCLEOTIDE SEQUENCE</scope>
</reference>
<dbReference type="EMBL" id="GBXM01090745">
    <property type="protein sequence ID" value="JAH17832.1"/>
    <property type="molecule type" value="Transcribed_RNA"/>
</dbReference>
<evidence type="ECO:0000313" key="1">
    <source>
        <dbReference type="EMBL" id="JAH17832.1"/>
    </source>
</evidence>
<name>A0A0E9QMZ2_ANGAN</name>
<proteinExistence type="predicted"/>
<sequence length="39" mass="4666">MALFSFYFCRQNKILWKRLSLERNAHCKISFPPPPLKAL</sequence>
<accession>A0A0E9QMZ2</accession>
<dbReference type="AlphaFoldDB" id="A0A0E9QMZ2"/>
<organism evidence="1">
    <name type="scientific">Anguilla anguilla</name>
    <name type="common">European freshwater eel</name>
    <name type="synonym">Muraena anguilla</name>
    <dbReference type="NCBI Taxonomy" id="7936"/>
    <lineage>
        <taxon>Eukaryota</taxon>
        <taxon>Metazoa</taxon>
        <taxon>Chordata</taxon>
        <taxon>Craniata</taxon>
        <taxon>Vertebrata</taxon>
        <taxon>Euteleostomi</taxon>
        <taxon>Actinopterygii</taxon>
        <taxon>Neopterygii</taxon>
        <taxon>Teleostei</taxon>
        <taxon>Anguilliformes</taxon>
        <taxon>Anguillidae</taxon>
        <taxon>Anguilla</taxon>
    </lineage>
</organism>
<protein>
    <submittedName>
        <fullName evidence="1">Uncharacterized protein</fullName>
    </submittedName>
</protein>
<reference evidence="1" key="1">
    <citation type="submission" date="2014-11" db="EMBL/GenBank/DDBJ databases">
        <authorList>
            <person name="Amaro Gonzalez C."/>
        </authorList>
    </citation>
    <scope>NUCLEOTIDE SEQUENCE</scope>
</reference>